<comment type="caution">
    <text evidence="2">The sequence shown here is derived from an EMBL/GenBank/DDBJ whole genome shotgun (WGS) entry which is preliminary data.</text>
</comment>
<evidence type="ECO:0000256" key="1">
    <source>
        <dbReference type="SAM" id="MobiDB-lite"/>
    </source>
</evidence>
<sequence>MQTQSSTPKIETLVGKLGREKFIELLQIQNQFKENNLILQMDTAGLLSNRKDILHKQMEICLQYNEMFSAGESRNALMKKAALSYGIVDSLVKCSNSHAPSKYADMFSIPLAYLAKHCKGNIQEQIIQANPFPAFVRLISFVRSDKTLVDNGISAISYLLYHENIMVNETHPQYEVLSACNGIIKIFELFKRNTSKQSRDCSALSLGYLYRSREIEDQRMRQMVITHLKSLISDPDLDIKEYAIAAINCVSRNPVNLAEILKGDELAQVKNVLLTELKGNERQKKMTQTNQENKCHFLIAMLHNRKDDNLHNLIIDVGIFHVLLYVFANRELNLITPLLSTTFDEIVNNVDEQILLKLLNTNPFKALIRLIVHPNELICRNAIVSICTFLELGSGSSNSDQHPYFDQFSSSNWISQIFKCFHRNSSEEQKNYSAICIGLLYKNREIVDTMMKQQIISHLKSLSSCELECNSKAKKALIYLALNVDNRREMKRDGFKIPDYEDETGDDGEEEDNKVD</sequence>
<dbReference type="InterPro" id="IPR011989">
    <property type="entry name" value="ARM-like"/>
</dbReference>
<protein>
    <submittedName>
        <fullName evidence="2">Uncharacterized protein</fullName>
    </submittedName>
</protein>
<dbReference type="Gene3D" id="1.25.10.10">
    <property type="entry name" value="Leucine-rich Repeat Variant"/>
    <property type="match status" value="1"/>
</dbReference>
<dbReference type="SUPFAM" id="SSF48371">
    <property type="entry name" value="ARM repeat"/>
    <property type="match status" value="1"/>
</dbReference>
<proteinExistence type="predicted"/>
<accession>A0A5J4X8C6</accession>
<feature type="compositionally biased region" description="Acidic residues" evidence="1">
    <location>
        <begin position="500"/>
        <end position="516"/>
    </location>
</feature>
<feature type="region of interest" description="Disordered" evidence="1">
    <location>
        <begin position="493"/>
        <end position="516"/>
    </location>
</feature>
<evidence type="ECO:0000313" key="2">
    <source>
        <dbReference type="EMBL" id="KAA6403427.1"/>
    </source>
</evidence>
<evidence type="ECO:0000313" key="3">
    <source>
        <dbReference type="Proteomes" id="UP000324800"/>
    </source>
</evidence>
<dbReference type="InterPro" id="IPR016024">
    <property type="entry name" value="ARM-type_fold"/>
</dbReference>
<dbReference type="Proteomes" id="UP000324800">
    <property type="component" value="Unassembled WGS sequence"/>
</dbReference>
<dbReference type="EMBL" id="SNRW01000102">
    <property type="protein sequence ID" value="KAA6403427.1"/>
    <property type="molecule type" value="Genomic_DNA"/>
</dbReference>
<dbReference type="AlphaFoldDB" id="A0A5J4X8C6"/>
<gene>
    <name evidence="2" type="ORF">EZS28_001055</name>
</gene>
<name>A0A5J4X8C6_9EUKA</name>
<organism evidence="2 3">
    <name type="scientific">Streblomastix strix</name>
    <dbReference type="NCBI Taxonomy" id="222440"/>
    <lineage>
        <taxon>Eukaryota</taxon>
        <taxon>Metamonada</taxon>
        <taxon>Preaxostyla</taxon>
        <taxon>Oxymonadida</taxon>
        <taxon>Streblomastigidae</taxon>
        <taxon>Streblomastix</taxon>
    </lineage>
</organism>
<reference evidence="2 3" key="1">
    <citation type="submission" date="2019-03" db="EMBL/GenBank/DDBJ databases">
        <title>Single cell metagenomics reveals metabolic interactions within the superorganism composed of flagellate Streblomastix strix and complex community of Bacteroidetes bacteria on its surface.</title>
        <authorList>
            <person name="Treitli S.C."/>
            <person name="Kolisko M."/>
            <person name="Husnik F."/>
            <person name="Keeling P."/>
            <person name="Hampl V."/>
        </authorList>
    </citation>
    <scope>NUCLEOTIDE SEQUENCE [LARGE SCALE GENOMIC DNA]</scope>
    <source>
        <strain evidence="2">ST1C</strain>
    </source>
</reference>